<dbReference type="InterPro" id="IPR046457">
    <property type="entry name" value="PMI_typeI_cat"/>
</dbReference>
<keyword evidence="4 8" id="KW-0479">Metal-binding</keyword>
<protein>
    <recommendedName>
        <fullName evidence="3">mannose-6-phosphate isomerase</fullName>
        <ecNumber evidence="3">5.3.1.8</ecNumber>
    </recommendedName>
</protein>
<reference evidence="10" key="1">
    <citation type="submission" date="2020-08" db="EMBL/GenBank/DDBJ databases">
        <title>Sequencing the genomes of 1000 actinobacteria strains.</title>
        <authorList>
            <person name="Klenk H.-P."/>
        </authorList>
    </citation>
    <scope>NUCLEOTIDE SEQUENCE [LARGE SCALE GENOMIC DNA]</scope>
    <source>
        <strain evidence="10">DSM 27064</strain>
    </source>
</reference>
<evidence type="ECO:0000256" key="5">
    <source>
        <dbReference type="ARBA" id="ARBA00022833"/>
    </source>
</evidence>
<dbReference type="GO" id="GO:0008270">
    <property type="term" value="F:zinc ion binding"/>
    <property type="evidence" value="ECO:0007669"/>
    <property type="project" value="InterPro"/>
</dbReference>
<dbReference type="Gene3D" id="1.10.441.10">
    <property type="entry name" value="Phosphomannose Isomerase, domain 2"/>
    <property type="match status" value="1"/>
</dbReference>
<comment type="similarity">
    <text evidence="2">Belongs to the mannose-6-phosphate isomerase type 1 family.</text>
</comment>
<dbReference type="GO" id="GO:0005975">
    <property type="term" value="P:carbohydrate metabolic process"/>
    <property type="evidence" value="ECO:0007669"/>
    <property type="project" value="InterPro"/>
</dbReference>
<dbReference type="Pfam" id="PF20511">
    <property type="entry name" value="PMI_typeI_cat"/>
    <property type="match status" value="1"/>
</dbReference>
<sequence length="432" mass="45812">MSLENPTGLLQLKNNVLKYHWGVPGGISSKLGYAPENSPEAELWIGAHPKAPSIIATSATTAQPQTLEDLERLSGKKMPYLLKMLAVGEALSIQAHPTLQQATAGFAAENSANIPLDAPHRNYRDTNSKPELIVALADGFAALCGFRSPQESSQLLRSLCDTALAVDPHLADAAAAVTKFCQKLTHESLKTAVLWALREDAETAAFKKDLLLSLQKLAAAVTTVAPQQAPKAIKKLHGLAGLLQNLSKGYPQDSGILVAALLNEVQLKSGQALWLPPGTPHAYLCGYGVEIMSSSDNVLRGGLTEKHIDPNELAKVLNFKHGGAHPFTPVVIGSNYRYNPDPEGIYAAPFELVRVVSECAVQGVDPLSVLVVSGSFELASGEHRVTAERGDSYFVPGGEVQLRGAGEAYIAGGALRRVTAKTSLLQGAAKEA</sequence>
<dbReference type="EC" id="5.3.1.8" evidence="3"/>
<organism evidence="10 11">
    <name type="scientific">Canibacter oris</name>
    <dbReference type="NCBI Taxonomy" id="1365628"/>
    <lineage>
        <taxon>Bacteria</taxon>
        <taxon>Bacillati</taxon>
        <taxon>Actinomycetota</taxon>
        <taxon>Actinomycetes</taxon>
        <taxon>Micrococcales</taxon>
        <taxon>Microbacteriaceae</taxon>
        <taxon>Canibacter</taxon>
    </lineage>
</organism>
<feature type="binding site" evidence="8">
    <location>
        <position position="96"/>
    </location>
    <ligand>
        <name>Zn(2+)</name>
        <dbReference type="ChEBI" id="CHEBI:29105"/>
    </ligand>
</feature>
<feature type="active site" evidence="7">
    <location>
        <position position="300"/>
    </location>
</feature>
<dbReference type="RefSeq" id="WP_124825071.1">
    <property type="nucleotide sequence ID" value="NZ_JACIFD010000005.1"/>
</dbReference>
<feature type="binding site" evidence="8">
    <location>
        <position position="131"/>
    </location>
    <ligand>
        <name>Zn(2+)</name>
        <dbReference type="ChEBI" id="CHEBI:29105"/>
    </ligand>
</feature>
<keyword evidence="5 8" id="KW-0862">Zinc</keyword>
<evidence type="ECO:0000256" key="1">
    <source>
        <dbReference type="ARBA" id="ARBA00000757"/>
    </source>
</evidence>
<keyword evidence="11" id="KW-1185">Reference proteome</keyword>
<dbReference type="GO" id="GO:0004476">
    <property type="term" value="F:mannose-6-phosphate isomerase activity"/>
    <property type="evidence" value="ECO:0007669"/>
    <property type="project" value="UniProtKB-EC"/>
</dbReference>
<evidence type="ECO:0000256" key="4">
    <source>
        <dbReference type="ARBA" id="ARBA00022723"/>
    </source>
</evidence>
<dbReference type="CDD" id="cd07011">
    <property type="entry name" value="cupin_PMI_type_I_N"/>
    <property type="match status" value="1"/>
</dbReference>
<evidence type="ECO:0000313" key="11">
    <source>
        <dbReference type="Proteomes" id="UP000571183"/>
    </source>
</evidence>
<evidence type="ECO:0000256" key="6">
    <source>
        <dbReference type="ARBA" id="ARBA00023235"/>
    </source>
</evidence>
<dbReference type="NCBIfam" id="TIGR00218">
    <property type="entry name" value="manA"/>
    <property type="match status" value="1"/>
</dbReference>
<dbReference type="EMBL" id="JACIFD010000005">
    <property type="protein sequence ID" value="MBB4071346.1"/>
    <property type="molecule type" value="Genomic_DNA"/>
</dbReference>
<accession>A0A840DQ72</accession>
<evidence type="ECO:0000313" key="10">
    <source>
        <dbReference type="EMBL" id="MBB4071346.1"/>
    </source>
</evidence>
<dbReference type="SUPFAM" id="SSF51182">
    <property type="entry name" value="RmlC-like cupins"/>
    <property type="match status" value="1"/>
</dbReference>
<dbReference type="GO" id="GO:0005829">
    <property type="term" value="C:cytosol"/>
    <property type="evidence" value="ECO:0007669"/>
    <property type="project" value="TreeGrafter"/>
</dbReference>
<feature type="binding site" evidence="8">
    <location>
        <position position="281"/>
    </location>
    <ligand>
        <name>Zn(2+)</name>
        <dbReference type="ChEBI" id="CHEBI:29105"/>
    </ligand>
</feature>
<dbReference type="InterPro" id="IPR016305">
    <property type="entry name" value="Mannose-6-P_Isomerase"/>
</dbReference>
<comment type="cofactor">
    <cofactor evidence="8">
        <name>Zn(2+)</name>
        <dbReference type="ChEBI" id="CHEBI:29105"/>
    </cofactor>
    <text evidence="8">Binds 1 zinc ion per subunit.</text>
</comment>
<dbReference type="AlphaFoldDB" id="A0A840DQ72"/>
<evidence type="ECO:0000256" key="8">
    <source>
        <dbReference type="PIRSR" id="PIRSR001480-2"/>
    </source>
</evidence>
<evidence type="ECO:0000256" key="3">
    <source>
        <dbReference type="ARBA" id="ARBA00011956"/>
    </source>
</evidence>
<keyword evidence="6 10" id="KW-0413">Isomerase</keyword>
<dbReference type="GO" id="GO:0009298">
    <property type="term" value="P:GDP-mannose biosynthetic process"/>
    <property type="evidence" value="ECO:0007669"/>
    <property type="project" value="InterPro"/>
</dbReference>
<evidence type="ECO:0000259" key="9">
    <source>
        <dbReference type="Pfam" id="PF20511"/>
    </source>
</evidence>
<comment type="caution">
    <text evidence="10">The sequence shown here is derived from an EMBL/GenBank/DDBJ whole genome shotgun (WGS) entry which is preliminary data.</text>
</comment>
<dbReference type="PANTHER" id="PTHR10309:SF0">
    <property type="entry name" value="MANNOSE-6-PHOSPHATE ISOMERASE"/>
    <property type="match status" value="1"/>
</dbReference>
<name>A0A840DQ72_9MICO</name>
<comment type="catalytic activity">
    <reaction evidence="1">
        <text>D-mannose 6-phosphate = D-fructose 6-phosphate</text>
        <dbReference type="Rhea" id="RHEA:12356"/>
        <dbReference type="ChEBI" id="CHEBI:58735"/>
        <dbReference type="ChEBI" id="CHEBI:61527"/>
        <dbReference type="EC" id="5.3.1.8"/>
    </reaction>
</comment>
<feature type="domain" description="Phosphomannose isomerase type I catalytic" evidence="9">
    <location>
        <begin position="9"/>
        <end position="147"/>
    </location>
</feature>
<dbReference type="Proteomes" id="UP000571183">
    <property type="component" value="Unassembled WGS sequence"/>
</dbReference>
<evidence type="ECO:0000256" key="2">
    <source>
        <dbReference type="ARBA" id="ARBA00010772"/>
    </source>
</evidence>
<dbReference type="InterPro" id="IPR014710">
    <property type="entry name" value="RmlC-like_jellyroll"/>
</dbReference>
<gene>
    <name evidence="10" type="ORF">F5897_000643</name>
</gene>
<dbReference type="InterPro" id="IPR001250">
    <property type="entry name" value="Man6P_Isoase-1"/>
</dbReference>
<proteinExistence type="inferred from homology"/>
<dbReference type="Gene3D" id="2.60.120.10">
    <property type="entry name" value="Jelly Rolls"/>
    <property type="match status" value="2"/>
</dbReference>
<evidence type="ECO:0000256" key="7">
    <source>
        <dbReference type="PIRSR" id="PIRSR001480-1"/>
    </source>
</evidence>
<dbReference type="PRINTS" id="PR00714">
    <property type="entry name" value="MAN6PISMRASE"/>
</dbReference>
<feature type="binding site" evidence="8">
    <location>
        <position position="94"/>
    </location>
    <ligand>
        <name>Zn(2+)</name>
        <dbReference type="ChEBI" id="CHEBI:29105"/>
    </ligand>
</feature>
<dbReference type="InterPro" id="IPR011051">
    <property type="entry name" value="RmlC_Cupin_sf"/>
</dbReference>
<dbReference type="PANTHER" id="PTHR10309">
    <property type="entry name" value="MANNOSE-6-PHOSPHATE ISOMERASE"/>
    <property type="match status" value="1"/>
</dbReference>
<dbReference type="PIRSF" id="PIRSF001480">
    <property type="entry name" value="Mannose-6-phosphate_isomerase"/>
    <property type="match status" value="1"/>
</dbReference>